<accession>A0A6G9YGG1</accession>
<feature type="compositionally biased region" description="Basic residues" evidence="2">
    <location>
        <begin position="24"/>
        <end position="40"/>
    </location>
</feature>
<feature type="region of interest" description="Disordered" evidence="2">
    <location>
        <begin position="1"/>
        <end position="48"/>
    </location>
</feature>
<dbReference type="CDD" id="cd00592">
    <property type="entry name" value="HTH_MerR-like"/>
    <property type="match status" value="1"/>
</dbReference>
<sequence>MAQPELAVRRRTSRPRAAGYPHVPARRRARAAGHPRHQHRPDHPDRIVTTGPRLTIGELAAYAGVTVRAVRHYHAKGLLPEPERDHCGYRRYDAAAVLELIKIRTLAAAGVPLARVRELIQADPDEFAAAAADIDKRLRMEIRQRQRHRERIARLVAGDGLALPPEVVEFLDHLRALGIDERIVGIERDGWIPLAAHAPDRIPEWLARKRVQIADPRLVTFYRTLGRVLDGTVDDASLVELADTMAGYLTQLADEHGDDYVGDADLEPLFAELLDTQAFDAAPPARRLIELLRQRGWTGWTNIERVQAAPNHFDRRSDSSG</sequence>
<dbReference type="PROSITE" id="PS50937">
    <property type="entry name" value="HTH_MERR_2"/>
    <property type="match status" value="1"/>
</dbReference>
<dbReference type="InterPro" id="IPR047057">
    <property type="entry name" value="MerR_fam"/>
</dbReference>
<organism evidence="4 5">
    <name type="scientific">Nocardia arthritidis</name>
    <dbReference type="NCBI Taxonomy" id="228602"/>
    <lineage>
        <taxon>Bacteria</taxon>
        <taxon>Bacillati</taxon>
        <taxon>Actinomycetota</taxon>
        <taxon>Actinomycetes</taxon>
        <taxon>Mycobacteriales</taxon>
        <taxon>Nocardiaceae</taxon>
        <taxon>Nocardia</taxon>
    </lineage>
</organism>
<dbReference type="Gene3D" id="1.10.1660.10">
    <property type="match status" value="1"/>
</dbReference>
<reference evidence="4 5" key="1">
    <citation type="journal article" date="2019" name="ACS Chem. Biol.">
        <title>Identification and Mobilization of a Cryptic Antibiotic Biosynthesis Gene Locus from a Human-Pathogenic Nocardia Isolate.</title>
        <authorList>
            <person name="Herisse M."/>
            <person name="Ishida K."/>
            <person name="Porter J.L."/>
            <person name="Howden B."/>
            <person name="Hertweck C."/>
            <person name="Stinear T.P."/>
            <person name="Pidot S.J."/>
        </authorList>
    </citation>
    <scope>NUCLEOTIDE SEQUENCE [LARGE SCALE GENOMIC DNA]</scope>
    <source>
        <strain evidence="4 5">AUSMDU00012717</strain>
    </source>
</reference>
<evidence type="ECO:0000256" key="2">
    <source>
        <dbReference type="SAM" id="MobiDB-lite"/>
    </source>
</evidence>
<dbReference type="SMART" id="SM00422">
    <property type="entry name" value="HTH_MERR"/>
    <property type="match status" value="1"/>
</dbReference>
<dbReference type="PANTHER" id="PTHR30204:SF93">
    <property type="entry name" value="HTH MERR-TYPE DOMAIN-CONTAINING PROTEIN"/>
    <property type="match status" value="1"/>
</dbReference>
<evidence type="ECO:0000259" key="3">
    <source>
        <dbReference type="PROSITE" id="PS50937"/>
    </source>
</evidence>
<dbReference type="Pfam" id="PF13411">
    <property type="entry name" value="MerR_1"/>
    <property type="match status" value="1"/>
</dbReference>
<dbReference type="GO" id="GO:0003700">
    <property type="term" value="F:DNA-binding transcription factor activity"/>
    <property type="evidence" value="ECO:0007669"/>
    <property type="project" value="InterPro"/>
</dbReference>
<evidence type="ECO:0000256" key="1">
    <source>
        <dbReference type="ARBA" id="ARBA00023125"/>
    </source>
</evidence>
<dbReference type="Proteomes" id="UP000503540">
    <property type="component" value="Chromosome"/>
</dbReference>
<dbReference type="InterPro" id="IPR009061">
    <property type="entry name" value="DNA-bd_dom_put_sf"/>
</dbReference>
<dbReference type="PRINTS" id="PR00040">
    <property type="entry name" value="HTHMERR"/>
</dbReference>
<dbReference type="GO" id="GO:0003677">
    <property type="term" value="F:DNA binding"/>
    <property type="evidence" value="ECO:0007669"/>
    <property type="project" value="UniProtKB-KW"/>
</dbReference>
<dbReference type="PANTHER" id="PTHR30204">
    <property type="entry name" value="REDOX-CYCLING DRUG-SENSING TRANSCRIPTIONAL ACTIVATOR SOXR"/>
    <property type="match status" value="1"/>
</dbReference>
<dbReference type="InterPro" id="IPR000551">
    <property type="entry name" value="MerR-type_HTH_dom"/>
</dbReference>
<gene>
    <name evidence="4" type="ORF">F5544_22010</name>
</gene>
<dbReference type="EMBL" id="CP046172">
    <property type="protein sequence ID" value="QIS12264.1"/>
    <property type="molecule type" value="Genomic_DNA"/>
</dbReference>
<dbReference type="AlphaFoldDB" id="A0A6G9YGG1"/>
<feature type="domain" description="HTH merR-type" evidence="3">
    <location>
        <begin position="53"/>
        <end position="122"/>
    </location>
</feature>
<dbReference type="SUPFAM" id="SSF46955">
    <property type="entry name" value="Putative DNA-binding domain"/>
    <property type="match status" value="1"/>
</dbReference>
<proteinExistence type="predicted"/>
<dbReference type="KEGG" id="nah:F5544_22010"/>
<protein>
    <submittedName>
        <fullName evidence="4">MerR family DNA-binding transcriptional regulator</fullName>
    </submittedName>
</protein>
<evidence type="ECO:0000313" key="4">
    <source>
        <dbReference type="EMBL" id="QIS12264.1"/>
    </source>
</evidence>
<keyword evidence="5" id="KW-1185">Reference proteome</keyword>
<name>A0A6G9YGG1_9NOCA</name>
<evidence type="ECO:0000313" key="5">
    <source>
        <dbReference type="Proteomes" id="UP000503540"/>
    </source>
</evidence>
<keyword evidence="1 4" id="KW-0238">DNA-binding</keyword>